<organism evidence="1 2">
    <name type="scientific">Phocaeicola sartorii</name>
    <dbReference type="NCBI Taxonomy" id="671267"/>
    <lineage>
        <taxon>Bacteria</taxon>
        <taxon>Pseudomonadati</taxon>
        <taxon>Bacteroidota</taxon>
        <taxon>Bacteroidia</taxon>
        <taxon>Bacteroidales</taxon>
        <taxon>Bacteroidaceae</taxon>
        <taxon>Phocaeicola</taxon>
    </lineage>
</organism>
<reference evidence="1 2" key="1">
    <citation type="submission" date="2013-04" db="EMBL/GenBank/DDBJ databases">
        <title>The Genome Sequence of Bacteroides massiliensis dnLKV3.</title>
        <authorList>
            <consortium name="The Broad Institute Genomics Platform"/>
            <consortium name="The Broad Institute Genome Sequencing Center for Infectious Disease"/>
            <person name="Earl A."/>
            <person name="Xavier R."/>
            <person name="Kuhn K."/>
            <person name="Stappenbeck T."/>
            <person name="Walker B."/>
            <person name="Young S."/>
            <person name="Zeng Q."/>
            <person name="Gargeya S."/>
            <person name="Fitzgerald M."/>
            <person name="Haas B."/>
            <person name="Abouelleil A."/>
            <person name="Allen A.W."/>
            <person name="Alvarado L."/>
            <person name="Arachchi H.M."/>
            <person name="Berlin A.M."/>
            <person name="Chapman S.B."/>
            <person name="Gainer-Dewar J."/>
            <person name="Goldberg J."/>
            <person name="Griggs A."/>
            <person name="Gujja S."/>
            <person name="Hansen M."/>
            <person name="Howarth C."/>
            <person name="Imamovic A."/>
            <person name="Ireland A."/>
            <person name="Larimer J."/>
            <person name="McCowan C."/>
            <person name="Murphy C."/>
            <person name="Pearson M."/>
            <person name="Poon T.W."/>
            <person name="Priest M."/>
            <person name="Roberts A."/>
            <person name="Saif S."/>
            <person name="Shea T."/>
            <person name="Sisk P."/>
            <person name="Sykes S."/>
            <person name="Wortman J."/>
            <person name="Nusbaum C."/>
            <person name="Birren B."/>
        </authorList>
    </citation>
    <scope>NUCLEOTIDE SEQUENCE [LARGE SCALE GENOMIC DNA]</scope>
    <source>
        <strain evidence="2">dnLKV3</strain>
    </source>
</reference>
<dbReference type="Pfam" id="PF17145">
    <property type="entry name" value="DUF5119"/>
    <property type="match status" value="1"/>
</dbReference>
<protein>
    <recommendedName>
        <fullName evidence="3">DUF5119 domain-containing protein</fullName>
    </recommendedName>
</protein>
<dbReference type="HOGENOM" id="CLU_068434_0_0_10"/>
<dbReference type="RefSeq" id="WP_016277441.1">
    <property type="nucleotide sequence ID" value="NZ_JABVZU010000002.1"/>
</dbReference>
<dbReference type="EMBL" id="ASSP01000018">
    <property type="protein sequence ID" value="EOS11400.1"/>
    <property type="molecule type" value="Genomic_DNA"/>
</dbReference>
<keyword evidence="2" id="KW-1185">Reference proteome</keyword>
<dbReference type="AlphaFoldDB" id="R9IDD7"/>
<dbReference type="GeneID" id="82152230"/>
<dbReference type="PROSITE" id="PS51257">
    <property type="entry name" value="PROKAR_LIPOPROTEIN"/>
    <property type="match status" value="1"/>
</dbReference>
<evidence type="ECO:0000313" key="1">
    <source>
        <dbReference type="EMBL" id="EOS11400.1"/>
    </source>
</evidence>
<sequence>MRFFRNLSVLLFSPLGILVFLLASCEHKELCYDHSHTVDVRVVLDWKNAAEASPSSMRLYLFPQDGGDVLSYGLADCRGGNITVPTGCYKILCLNSDTRSILYRNIGRFTDFEAYTVNDVLVRRSASTPRADGTQEERVARSPDRLWCARADGVCIGESDRLLTLYPEEAVCRYRLEIRHVENLKHIAPDGISGALSGMSGGLFAGRGVTGTEVVTVPFGIIRGDSTTLTADFLCFGCPPPPGKKHILTVYAFLADGGKYYYSYDVTSRIHTAKDPRDVPIIIDSLHLPRPITNGGGFRPSVDEWQNMNIDIPM</sequence>
<name>R9IDD7_9BACT</name>
<evidence type="ECO:0000313" key="2">
    <source>
        <dbReference type="Proteomes" id="UP000014200"/>
    </source>
</evidence>
<accession>R9IDD7</accession>
<gene>
    <name evidence="1" type="ORF">C802_03114</name>
</gene>
<dbReference type="OrthoDB" id="1100731at2"/>
<proteinExistence type="predicted"/>
<evidence type="ECO:0008006" key="3">
    <source>
        <dbReference type="Google" id="ProtNLM"/>
    </source>
</evidence>
<dbReference type="InterPro" id="IPR033410">
    <property type="entry name" value="DUF5119"/>
</dbReference>
<comment type="caution">
    <text evidence="1">The sequence shown here is derived from an EMBL/GenBank/DDBJ whole genome shotgun (WGS) entry which is preliminary data.</text>
</comment>
<dbReference type="Proteomes" id="UP000014200">
    <property type="component" value="Unassembled WGS sequence"/>
</dbReference>
<dbReference type="PATRIC" id="fig|1235788.3.peg.3202"/>
<dbReference type="STRING" id="1235788.C802_03114"/>